<sequence>MRIESVTAHAFGPLADRTLELAPGLTVVAGANESAKSSWHAAIYAALCGRRRGRGALTTPERRFAELHKPWHDKDWKVSSVVVLDDGRRVGLHQDLAGKSGCRATDLGLDQDISAEVMFEGAPDASRWLGLDRKSFAATACVNQAELLGVLTAANGLQDHLQRAAATAGADATAAAALAGLDAFHRDHVGQERPKSTKPLQVAKNRLNQAKHDLAEARGAHQRYLELVEEAEIRRAEADAAAELAERADTAATALDELLSATRAHTAAERKALRSKEKADDRAAEVAKAERRLARTKELDERFGGTPPAGLAAQEEVTRIVHAALAAWRAAPSSRKLTGSSSAELRQELAAVPDPPTGDTEVAPRIRELALARERALAVVSAHEGRRPAIADQIGDPKLTAALAAGPAVVRELAAALDAPPPPPAKTGLRTAMSVLAGVVGVAGIALLVAGRLLPGLALLTPALFVGVLRIVESATSDGRDAGQHIRRTSPAVVEASSRCAVLGLPAEPLVLQELATRAERQIGLRAGRAVWDQHQLQYTEAVTARDDELRSALVDKGYTEPDLPVAELLALYERACAIAARQAAMAAQRDVLTRAVEERDRAEEAAVEVAAVRAKALALVRDAVRAADKNAAVTQATTAAELLASLNRWQRGWEDQLRAAAAERDAWTELTTLLADSTPDELAAGLVVTCAEHATLLAEAEHDAEEAATALVRRDELAAACGTTGDAEEVEALLAEARTAVTTARAEARQVASAADELGGALAERGRTLPDVPEAEEALAAAQEELAAITGLSATLKATGGYIAAAQAAVHRDIAPSLAVTLRSRLPGITDGRYTDARVDPATLKVSVRGPSGPWRPAANLSLGTAEQVYLLLRFALAEHLSVTGETCPLLLDDITVQADDGRTTAILDLLLKLATERQVVLFAQETAVLDWAREHLDGEHDALRELTRIPVE</sequence>
<dbReference type="OrthoDB" id="3177877at2"/>
<dbReference type="RefSeq" id="WP_106196683.1">
    <property type="nucleotide sequence ID" value="NZ_PVTF01000023.1"/>
</dbReference>
<feature type="coiled-coil region" evidence="1">
    <location>
        <begin position="200"/>
        <end position="248"/>
    </location>
</feature>
<evidence type="ECO:0000256" key="1">
    <source>
        <dbReference type="SAM" id="Coils"/>
    </source>
</evidence>
<gene>
    <name evidence="3" type="ORF">CLV43_123125</name>
</gene>
<dbReference type="SUPFAM" id="SSF52540">
    <property type="entry name" value="P-loop containing nucleoside triphosphate hydrolases"/>
    <property type="match status" value="1"/>
</dbReference>
<organism evidence="3 4">
    <name type="scientific">Umezawaea tangerina</name>
    <dbReference type="NCBI Taxonomy" id="84725"/>
    <lineage>
        <taxon>Bacteria</taxon>
        <taxon>Bacillati</taxon>
        <taxon>Actinomycetota</taxon>
        <taxon>Actinomycetes</taxon>
        <taxon>Pseudonocardiales</taxon>
        <taxon>Pseudonocardiaceae</taxon>
        <taxon>Umezawaea</taxon>
    </lineage>
</organism>
<name>A0A2T0SCH8_9PSEU</name>
<evidence type="ECO:0000259" key="2">
    <source>
        <dbReference type="Pfam" id="PF13514"/>
    </source>
</evidence>
<keyword evidence="1" id="KW-0175">Coiled coil</keyword>
<proteinExistence type="predicted"/>
<dbReference type="PANTHER" id="PTHR41259:SF1">
    <property type="entry name" value="DOUBLE-STRAND BREAK REPAIR RAD50 ATPASE, PUTATIVE-RELATED"/>
    <property type="match status" value="1"/>
</dbReference>
<dbReference type="Gene3D" id="3.40.50.300">
    <property type="entry name" value="P-loop containing nucleotide triphosphate hydrolases"/>
    <property type="match status" value="2"/>
</dbReference>
<accession>A0A2T0SCH8</accession>
<feature type="domain" description="YhaN AAA" evidence="2">
    <location>
        <begin position="1"/>
        <end position="49"/>
    </location>
</feature>
<dbReference type="InterPro" id="IPR038734">
    <property type="entry name" value="YhaN_AAA"/>
</dbReference>
<comment type="caution">
    <text evidence="3">The sequence shown here is derived from an EMBL/GenBank/DDBJ whole genome shotgun (WGS) entry which is preliminary data.</text>
</comment>
<dbReference type="AlphaFoldDB" id="A0A2T0SCH8"/>
<keyword evidence="4" id="KW-1185">Reference proteome</keyword>
<dbReference type="Proteomes" id="UP000239494">
    <property type="component" value="Unassembled WGS sequence"/>
</dbReference>
<dbReference type="EMBL" id="PVTF01000023">
    <property type="protein sequence ID" value="PRY31023.1"/>
    <property type="molecule type" value="Genomic_DNA"/>
</dbReference>
<evidence type="ECO:0000313" key="3">
    <source>
        <dbReference type="EMBL" id="PRY31023.1"/>
    </source>
</evidence>
<dbReference type="Pfam" id="PF13514">
    <property type="entry name" value="AAA_27"/>
    <property type="match status" value="1"/>
</dbReference>
<evidence type="ECO:0000313" key="4">
    <source>
        <dbReference type="Proteomes" id="UP000239494"/>
    </source>
</evidence>
<dbReference type="InterPro" id="IPR027417">
    <property type="entry name" value="P-loop_NTPase"/>
</dbReference>
<reference evidence="3 4" key="1">
    <citation type="submission" date="2018-03" db="EMBL/GenBank/DDBJ databases">
        <title>Genomic Encyclopedia of Archaeal and Bacterial Type Strains, Phase II (KMG-II): from individual species to whole genera.</title>
        <authorList>
            <person name="Goeker M."/>
        </authorList>
    </citation>
    <scope>NUCLEOTIDE SEQUENCE [LARGE SCALE GENOMIC DNA]</scope>
    <source>
        <strain evidence="3 4">DSM 44720</strain>
    </source>
</reference>
<protein>
    <submittedName>
        <fullName evidence="3">Uncharacterized protein YhaN</fullName>
    </submittedName>
</protein>
<dbReference type="PANTHER" id="PTHR41259">
    <property type="entry name" value="DOUBLE-STRAND BREAK REPAIR RAD50 ATPASE, PUTATIVE-RELATED"/>
    <property type="match status" value="1"/>
</dbReference>